<reference evidence="15 16" key="1">
    <citation type="journal article" date="2020" name="Mol. Biol. Evol.">
        <title>Interspecific Gene Flow and the Evolution of Specialization in Black and White Rhinoceros.</title>
        <authorList>
            <person name="Moodley Y."/>
            <person name="Westbury M.V."/>
            <person name="Russo I.M."/>
            <person name="Gopalakrishnan S."/>
            <person name="Rakotoarivelo A."/>
            <person name="Olsen R.A."/>
            <person name="Prost S."/>
            <person name="Tunstall T."/>
            <person name="Ryder O.A."/>
            <person name="Dalen L."/>
            <person name="Bruford M.W."/>
        </authorList>
    </citation>
    <scope>NUCLEOTIDE SEQUENCE [LARGE SCALE GENOMIC DNA]</scope>
    <source>
        <strain evidence="15">SBR-YM</strain>
        <tissue evidence="15">Skin</tissue>
    </source>
</reference>
<evidence type="ECO:0000256" key="10">
    <source>
        <dbReference type="PROSITE-ProRule" id="PRU00283"/>
    </source>
</evidence>
<evidence type="ECO:0000256" key="7">
    <source>
        <dbReference type="ARBA" id="ARBA00023175"/>
    </source>
</evidence>
<sequence length="952" mass="101216">RELWGLHRGLRGTPRRGGVGPVGTLSPRFSGSRGGGAGQVSAGPWGHLIVAPPSSGASPPPAEPGRGGGRLEHAQRRCGVRVPGRCAGTRGGAKRGPLPPRAPMYAFYSLLIYIFYSLFRRDGGAVAAADPGDPAQGARKPRGRRRPHQPTAELWTELTGLVGRCCRCVGSAASPSPGPRGNPAVQEREGGPARRPFPPPGLAGCSESEDGPARGAEGRPVEVSLEEALVRLAEFLSAQLGAEESCGNPPDLSKLGDVPLLLTVTGQLVALLAWIRSPRGRQALPQGIQPASGVQPPTPAGSPSQEESPSLSPRGEARGQQPPQLEEDQRAWQRLEQLILGQLEELKQQLELQEEELGRLRLGVGTTDSEKRVQHLTLENEALKQSLSLTRHLLLHWGPGPPPRTPQDEAEALLELQSRLQEAQNTTEALRVQLGVQEVQLQGLRGALRQLQQETEQNCRRELQQMHGQLAGKPWGWGAHGKAMESGLSLNNFPLPGLRAHMVSLRQGCGDLRGLVSSFTQSCQGSLSEARGQVSWALGALSAGGAGTQLPEEQQRSPTGCPGRLLELKGNIRVLCRLRPGTPSSLVSSEPGPGGTVTTCYRGRQNRFRLDWVFPADASQEEVFRELEPAVLSCLRGYSVCIFTYGQTGTGKTYSMEGPPEDPGIAPRALQSLFREMGTGGQHRVSLSMVEIYNEAVRDLLAPGPPERLAVRQGPAGQGGIQVSGLTYWDVPNLEMLHQMLSLGRSNRATAATAMNQHSSRSHALVTLTLRAASPPRGPGPAGTLHLVDLAGSERVWKAGAAGASRGDQDGAQRLREARTINRSLLALGGVMAALRARRPHVPFRDSQLTRLLQPALGPGATAVLLLQISTRPEDLGETVCSLKFAERVGQVELGPARRRRAPRSGTPSSLSTDTPLTGTPCTPTPPPASPSSSGRDCGASSALAPLEDLPS</sequence>
<gene>
    <name evidence="15" type="ORF">HPG69_006017</name>
</gene>
<feature type="coiled-coil region" evidence="12">
    <location>
        <begin position="413"/>
        <end position="454"/>
    </location>
</feature>
<dbReference type="PROSITE" id="PS50067">
    <property type="entry name" value="KINESIN_MOTOR_2"/>
    <property type="match status" value="1"/>
</dbReference>
<dbReference type="PANTHER" id="PTHR47972">
    <property type="entry name" value="KINESIN-LIKE PROTEIN KLP-3"/>
    <property type="match status" value="1"/>
</dbReference>
<dbReference type="Pfam" id="PF00225">
    <property type="entry name" value="Kinesin"/>
    <property type="match status" value="1"/>
</dbReference>
<feature type="binding site" evidence="10">
    <location>
        <begin position="646"/>
        <end position="653"/>
    </location>
    <ligand>
        <name>ATP</name>
        <dbReference type="ChEBI" id="CHEBI:30616"/>
    </ligand>
</feature>
<keyword evidence="8" id="KW-0206">Cytoskeleton</keyword>
<evidence type="ECO:0000256" key="6">
    <source>
        <dbReference type="ARBA" id="ARBA00023054"/>
    </source>
</evidence>
<feature type="compositionally biased region" description="Basic residues" evidence="13">
    <location>
        <begin position="139"/>
        <end position="148"/>
    </location>
</feature>
<evidence type="ECO:0000256" key="4">
    <source>
        <dbReference type="ARBA" id="ARBA00022741"/>
    </source>
</evidence>
<dbReference type="AlphaFoldDB" id="A0A7J7FLB9"/>
<evidence type="ECO:0000256" key="5">
    <source>
        <dbReference type="ARBA" id="ARBA00022840"/>
    </source>
</evidence>
<evidence type="ECO:0000256" key="2">
    <source>
        <dbReference type="ARBA" id="ARBA00022490"/>
    </source>
</evidence>
<feature type="region of interest" description="Disordered" evidence="13">
    <location>
        <begin position="173"/>
        <end position="219"/>
    </location>
</feature>
<dbReference type="InterPro" id="IPR036961">
    <property type="entry name" value="Kinesin_motor_dom_sf"/>
</dbReference>
<dbReference type="GO" id="GO:0007018">
    <property type="term" value="P:microtubule-based movement"/>
    <property type="evidence" value="ECO:0007669"/>
    <property type="project" value="InterPro"/>
</dbReference>
<feature type="region of interest" description="Disordered" evidence="13">
    <location>
        <begin position="283"/>
        <end position="327"/>
    </location>
</feature>
<comment type="caution">
    <text evidence="15">The sequence shown here is derived from an EMBL/GenBank/DDBJ whole genome shotgun (WGS) entry which is preliminary data.</text>
</comment>
<evidence type="ECO:0000313" key="16">
    <source>
        <dbReference type="Proteomes" id="UP000551758"/>
    </source>
</evidence>
<dbReference type="InterPro" id="IPR019821">
    <property type="entry name" value="Kinesin_motor_CS"/>
</dbReference>
<feature type="region of interest" description="Disordered" evidence="13">
    <location>
        <begin position="1"/>
        <end position="37"/>
    </location>
</feature>
<keyword evidence="3 11" id="KW-0493">Microtubule</keyword>
<keyword evidence="16" id="KW-1185">Reference proteome</keyword>
<keyword evidence="4 10" id="KW-0547">Nucleotide-binding</keyword>
<dbReference type="EMBL" id="JACDTQ010000300">
    <property type="protein sequence ID" value="KAF5928741.1"/>
    <property type="molecule type" value="Genomic_DNA"/>
</dbReference>
<protein>
    <recommendedName>
        <fullName evidence="11">Kinesin-like protein</fullName>
    </recommendedName>
</protein>
<dbReference type="GO" id="GO:0008017">
    <property type="term" value="F:microtubule binding"/>
    <property type="evidence" value="ECO:0007669"/>
    <property type="project" value="InterPro"/>
</dbReference>
<dbReference type="InterPro" id="IPR001752">
    <property type="entry name" value="Kinesin_motor_dom"/>
</dbReference>
<dbReference type="SMART" id="SM00129">
    <property type="entry name" value="KISc"/>
    <property type="match status" value="1"/>
</dbReference>
<dbReference type="PROSITE" id="PS00411">
    <property type="entry name" value="KINESIN_MOTOR_1"/>
    <property type="match status" value="1"/>
</dbReference>
<dbReference type="FunFam" id="3.40.850.10:FF:000066">
    <property type="entry name" value="Kinesin-like protein"/>
    <property type="match status" value="1"/>
</dbReference>
<feature type="compositionally biased region" description="Low complexity" evidence="13">
    <location>
        <begin position="904"/>
        <end position="922"/>
    </location>
</feature>
<dbReference type="GO" id="GO:0003777">
    <property type="term" value="F:microtubule motor activity"/>
    <property type="evidence" value="ECO:0007669"/>
    <property type="project" value="InterPro"/>
</dbReference>
<organism evidence="15 16">
    <name type="scientific">Diceros bicornis minor</name>
    <name type="common">South-central black rhinoceros</name>
    <dbReference type="NCBI Taxonomy" id="77932"/>
    <lineage>
        <taxon>Eukaryota</taxon>
        <taxon>Metazoa</taxon>
        <taxon>Chordata</taxon>
        <taxon>Craniata</taxon>
        <taxon>Vertebrata</taxon>
        <taxon>Euteleostomi</taxon>
        <taxon>Mammalia</taxon>
        <taxon>Eutheria</taxon>
        <taxon>Laurasiatheria</taxon>
        <taxon>Perissodactyla</taxon>
        <taxon>Rhinocerotidae</taxon>
        <taxon>Diceros</taxon>
    </lineage>
</organism>
<keyword evidence="5 10" id="KW-0067">ATP-binding</keyword>
<feature type="coiled-coil region" evidence="12">
    <location>
        <begin position="336"/>
        <end position="363"/>
    </location>
</feature>
<dbReference type="Proteomes" id="UP000551758">
    <property type="component" value="Unassembled WGS sequence"/>
</dbReference>
<evidence type="ECO:0000256" key="1">
    <source>
        <dbReference type="ARBA" id="ARBA00004245"/>
    </source>
</evidence>
<feature type="region of interest" description="Disordered" evidence="13">
    <location>
        <begin position="125"/>
        <end position="153"/>
    </location>
</feature>
<feature type="compositionally biased region" description="Low complexity" evidence="13">
    <location>
        <begin position="125"/>
        <end position="138"/>
    </location>
</feature>
<keyword evidence="2" id="KW-0963">Cytoplasm</keyword>
<accession>A0A7J7FLB9</accession>
<evidence type="ECO:0000256" key="3">
    <source>
        <dbReference type="ARBA" id="ARBA00022701"/>
    </source>
</evidence>
<evidence type="ECO:0000256" key="8">
    <source>
        <dbReference type="ARBA" id="ARBA00023212"/>
    </source>
</evidence>
<feature type="region of interest" description="Disordered" evidence="13">
    <location>
        <begin position="50"/>
        <end position="69"/>
    </location>
</feature>
<dbReference type="InterPro" id="IPR027640">
    <property type="entry name" value="Kinesin-like_fam"/>
</dbReference>
<dbReference type="PANTHER" id="PTHR47972:SF5">
    <property type="entry name" value="KINESIN-LIKE PROTEIN KIFC3"/>
    <property type="match status" value="1"/>
</dbReference>
<comment type="similarity">
    <text evidence="10 11">Belongs to the TRAFAC class myosin-kinesin ATPase superfamily. Kinesin family.</text>
</comment>
<dbReference type="GO" id="GO:0005524">
    <property type="term" value="F:ATP binding"/>
    <property type="evidence" value="ECO:0007669"/>
    <property type="project" value="UniProtKB-UniRule"/>
</dbReference>
<dbReference type="PRINTS" id="PR00380">
    <property type="entry name" value="KINESINHEAVY"/>
</dbReference>
<keyword evidence="6 12" id="KW-0175">Coiled coil</keyword>
<evidence type="ECO:0000313" key="15">
    <source>
        <dbReference type="EMBL" id="KAF5928741.1"/>
    </source>
</evidence>
<dbReference type="SUPFAM" id="SSF52540">
    <property type="entry name" value="P-loop containing nucleoside triphosphate hydrolases"/>
    <property type="match status" value="1"/>
</dbReference>
<feature type="non-terminal residue" evidence="15">
    <location>
        <position position="952"/>
    </location>
</feature>
<proteinExistence type="inferred from homology"/>
<feature type="domain" description="Kinesin motor" evidence="14">
    <location>
        <begin position="571"/>
        <end position="892"/>
    </location>
</feature>
<keyword evidence="7 10" id="KW-0505">Motor protein</keyword>
<dbReference type="GO" id="GO:0005874">
    <property type="term" value="C:microtubule"/>
    <property type="evidence" value="ECO:0007669"/>
    <property type="project" value="UniProtKB-KW"/>
</dbReference>
<evidence type="ECO:0000256" key="11">
    <source>
        <dbReference type="RuleBase" id="RU000394"/>
    </source>
</evidence>
<name>A0A7J7FLB9_DICBM</name>
<feature type="compositionally biased region" description="Low complexity" evidence="13">
    <location>
        <begin position="302"/>
        <end position="313"/>
    </location>
</feature>
<dbReference type="InterPro" id="IPR027417">
    <property type="entry name" value="P-loop_NTPase"/>
</dbReference>
<comment type="subcellular location">
    <subcellularLocation>
        <location evidence="1">Cytoplasm</location>
        <location evidence="1">Cytoskeleton</location>
    </subcellularLocation>
</comment>
<feature type="region of interest" description="Disordered" evidence="13">
    <location>
        <begin position="894"/>
        <end position="952"/>
    </location>
</feature>
<comment type="function">
    <text evidence="9">May play a role in microtubule-dependent retrograde axonal transport. May function as the motor for the transport of multivesicular body (MVB)-like organelles in dendrites.</text>
</comment>
<evidence type="ECO:0000256" key="13">
    <source>
        <dbReference type="SAM" id="MobiDB-lite"/>
    </source>
</evidence>
<dbReference type="Gene3D" id="3.40.850.10">
    <property type="entry name" value="Kinesin motor domain"/>
    <property type="match status" value="1"/>
</dbReference>
<evidence type="ECO:0000256" key="12">
    <source>
        <dbReference type="SAM" id="Coils"/>
    </source>
</evidence>
<evidence type="ECO:0000256" key="9">
    <source>
        <dbReference type="ARBA" id="ARBA00057541"/>
    </source>
</evidence>
<evidence type="ECO:0000259" key="14">
    <source>
        <dbReference type="PROSITE" id="PS50067"/>
    </source>
</evidence>